<evidence type="ECO:0000256" key="4">
    <source>
        <dbReference type="SAM" id="MobiDB-lite"/>
    </source>
</evidence>
<comment type="caution">
    <text evidence="3">Lacks conserved residue(s) required for the propagation of feature annotation.</text>
</comment>
<accession>A0A226DDN2</accession>
<dbReference type="CDD" id="cd00112">
    <property type="entry name" value="LDLa"/>
    <property type="match status" value="2"/>
</dbReference>
<dbReference type="Pfam" id="PF00057">
    <property type="entry name" value="Ldl_recept_a"/>
    <property type="match status" value="1"/>
</dbReference>
<protein>
    <submittedName>
        <fullName evidence="6">Prothrombin</fullName>
    </submittedName>
</protein>
<keyword evidence="1 3" id="KW-1015">Disulfide bond</keyword>
<dbReference type="InterPro" id="IPR002172">
    <property type="entry name" value="LDrepeatLR_classA_rpt"/>
</dbReference>
<sequence>MLKEKYGKKDMLISMYMTDLAELLFNKDKGPLSKFFVSLQTQLQSLESLGVKSEESSQYLVPMIVKSLPKETLTAWFRSPLSKVNGGNLVPSKSKLECMLEFLKDEVESEWKIEQASGEKEKKKGAQRQASQKSPRKEEVATAAGLFASSSPNSACAHRTVVRKDTIKSLNLKSVGAFKQSKMVYRGGVTAERLHHNYQLRIADLSGRNTRTLLAHDEEEIVGFIPRIPRGEWMKQLTQKQIRVSDLQSNNPEIEILVGNDYEGMLMTGHIESLDCGVTAIHFSCFDGTCIPLESVCNSVRNCLEDTDSDEHDVLCDINRTCGGDPSLHQCNLGGGGCISKQRICDGVRDCDQGSDESPILCNREIIIAGSRSSRHISKDNSLPQQQHCPSIHESDGVQIEYVTLNRNALANCTFIPEGTFAISKCKPFHKSTQIQSRLEQQCNEDGKWSDANVKMQCEPDCGIINEKITFSGTNFTKNDAIVLPWHTLLFNLDRSTQKIKFACGATIISTKYLITAGSCFEPNAKSRSADIALIKLKRPLPFGALIRPACFLDKYSIDNKIAALPNNPSEPSSLISFAQTGLHIHNFPSVAEMACVTNTFGVTTAAQFQCVGHKQGNSVRQVDTGGAFVTLTKTRFGSRYSLKGVMSYEEIQDSEPISHFTSVEKYRAWIAEIIAY</sequence>
<name>A0A226DDN2_FOLCA</name>
<gene>
    <name evidence="6" type="ORF">Fcan01_22255</name>
</gene>
<dbReference type="AlphaFoldDB" id="A0A226DDN2"/>
<dbReference type="InterPro" id="IPR001254">
    <property type="entry name" value="Trypsin_dom"/>
</dbReference>
<dbReference type="PROSITE" id="PS50068">
    <property type="entry name" value="LDLRA_2"/>
    <property type="match status" value="2"/>
</dbReference>
<evidence type="ECO:0000256" key="3">
    <source>
        <dbReference type="PROSITE-ProRule" id="PRU00124"/>
    </source>
</evidence>
<dbReference type="Pfam" id="PF00089">
    <property type="entry name" value="Trypsin"/>
    <property type="match status" value="1"/>
</dbReference>
<evidence type="ECO:0000313" key="6">
    <source>
        <dbReference type="EMBL" id="OXA42944.1"/>
    </source>
</evidence>
<reference evidence="6 7" key="1">
    <citation type="submission" date="2015-12" db="EMBL/GenBank/DDBJ databases">
        <title>The genome of Folsomia candida.</title>
        <authorList>
            <person name="Faddeeva A."/>
            <person name="Derks M.F."/>
            <person name="Anvar Y."/>
            <person name="Smit S."/>
            <person name="Van Straalen N."/>
            <person name="Roelofs D."/>
        </authorList>
    </citation>
    <scope>NUCLEOTIDE SEQUENCE [LARGE SCALE GENOMIC DNA]</scope>
    <source>
        <strain evidence="6 7">VU population</strain>
        <tissue evidence="6">Whole body</tissue>
    </source>
</reference>
<dbReference type="Gene3D" id="2.40.10.10">
    <property type="entry name" value="Trypsin-like serine proteases"/>
    <property type="match status" value="3"/>
</dbReference>
<dbReference type="Pfam" id="PF03564">
    <property type="entry name" value="DUF1759"/>
    <property type="match status" value="1"/>
</dbReference>
<dbReference type="PROSITE" id="PS01209">
    <property type="entry name" value="LDLRA_1"/>
    <property type="match status" value="1"/>
</dbReference>
<dbReference type="SMART" id="SM00192">
    <property type="entry name" value="LDLa"/>
    <property type="match status" value="2"/>
</dbReference>
<dbReference type="InterPro" id="IPR023415">
    <property type="entry name" value="LDLR_class-A_CS"/>
</dbReference>
<feature type="disulfide bond" evidence="3">
    <location>
        <begin position="285"/>
        <end position="303"/>
    </location>
</feature>
<dbReference type="SUPFAM" id="SSF57424">
    <property type="entry name" value="LDL receptor-like module"/>
    <property type="match status" value="1"/>
</dbReference>
<comment type="similarity">
    <text evidence="2">Belongs to the peptidase S1 family. CLIP subfamily.</text>
</comment>
<dbReference type="PROSITE" id="PS50240">
    <property type="entry name" value="TRYPSIN_DOM"/>
    <property type="match status" value="1"/>
</dbReference>
<dbReference type="InterPro" id="IPR036055">
    <property type="entry name" value="LDL_receptor-like_sf"/>
</dbReference>
<feature type="region of interest" description="Disordered" evidence="4">
    <location>
        <begin position="115"/>
        <end position="141"/>
    </location>
</feature>
<dbReference type="OrthoDB" id="2019384at2759"/>
<dbReference type="InterPro" id="IPR009003">
    <property type="entry name" value="Peptidase_S1_PA"/>
</dbReference>
<comment type="caution">
    <text evidence="6">The sequence shown here is derived from an EMBL/GenBank/DDBJ whole genome shotgun (WGS) entry which is preliminary data.</text>
</comment>
<dbReference type="PRINTS" id="PR00261">
    <property type="entry name" value="LDLRECEPTOR"/>
</dbReference>
<dbReference type="GO" id="GO:0004252">
    <property type="term" value="F:serine-type endopeptidase activity"/>
    <property type="evidence" value="ECO:0007669"/>
    <property type="project" value="InterPro"/>
</dbReference>
<evidence type="ECO:0000259" key="5">
    <source>
        <dbReference type="PROSITE" id="PS50240"/>
    </source>
</evidence>
<evidence type="ECO:0000256" key="2">
    <source>
        <dbReference type="ARBA" id="ARBA00024195"/>
    </source>
</evidence>
<dbReference type="STRING" id="158441.A0A226DDN2"/>
<evidence type="ECO:0000256" key="1">
    <source>
        <dbReference type="ARBA" id="ARBA00023157"/>
    </source>
</evidence>
<dbReference type="Proteomes" id="UP000198287">
    <property type="component" value="Unassembled WGS sequence"/>
</dbReference>
<dbReference type="InterPro" id="IPR043504">
    <property type="entry name" value="Peptidase_S1_PA_chymotrypsin"/>
</dbReference>
<organism evidence="6 7">
    <name type="scientific">Folsomia candida</name>
    <name type="common">Springtail</name>
    <dbReference type="NCBI Taxonomy" id="158441"/>
    <lineage>
        <taxon>Eukaryota</taxon>
        <taxon>Metazoa</taxon>
        <taxon>Ecdysozoa</taxon>
        <taxon>Arthropoda</taxon>
        <taxon>Hexapoda</taxon>
        <taxon>Collembola</taxon>
        <taxon>Entomobryomorpha</taxon>
        <taxon>Isotomoidea</taxon>
        <taxon>Isotomidae</taxon>
        <taxon>Proisotominae</taxon>
        <taxon>Folsomia</taxon>
    </lineage>
</organism>
<feature type="compositionally biased region" description="Basic and acidic residues" evidence="4">
    <location>
        <begin position="115"/>
        <end position="124"/>
    </location>
</feature>
<dbReference type="SUPFAM" id="SSF50494">
    <property type="entry name" value="Trypsin-like serine proteases"/>
    <property type="match status" value="1"/>
</dbReference>
<dbReference type="GO" id="GO:0006508">
    <property type="term" value="P:proteolysis"/>
    <property type="evidence" value="ECO:0007669"/>
    <property type="project" value="InterPro"/>
</dbReference>
<dbReference type="PANTHER" id="PTHR24256">
    <property type="entry name" value="TRYPTASE-RELATED"/>
    <property type="match status" value="1"/>
</dbReference>
<dbReference type="InterPro" id="IPR005312">
    <property type="entry name" value="DUF1759"/>
</dbReference>
<proteinExistence type="inferred from homology"/>
<dbReference type="EMBL" id="LNIX01000024">
    <property type="protein sequence ID" value="OXA42944.1"/>
    <property type="molecule type" value="Genomic_DNA"/>
</dbReference>
<feature type="domain" description="Peptidase S1" evidence="5">
    <location>
        <begin position="470"/>
        <end position="676"/>
    </location>
</feature>
<dbReference type="Gene3D" id="2.40.128.620">
    <property type="match status" value="1"/>
</dbReference>
<dbReference type="SMART" id="SM00020">
    <property type="entry name" value="Tryp_SPc"/>
    <property type="match status" value="1"/>
</dbReference>
<keyword evidence="7" id="KW-1185">Reference proteome</keyword>
<dbReference type="InterPro" id="IPR051487">
    <property type="entry name" value="Ser/Thr_Proteases_Immune/Dev"/>
</dbReference>
<evidence type="ECO:0000313" key="7">
    <source>
        <dbReference type="Proteomes" id="UP000198287"/>
    </source>
</evidence>